<evidence type="ECO:0000313" key="9">
    <source>
        <dbReference type="Proteomes" id="UP000238325"/>
    </source>
</evidence>
<evidence type="ECO:0000313" key="8">
    <source>
        <dbReference type="EMBL" id="PRB89770.1"/>
    </source>
</evidence>
<dbReference type="PANTHER" id="PTHR39535:SF2">
    <property type="entry name" value="HTTM DOMAIN-CONTAINING PROTEIN"/>
    <property type="match status" value="1"/>
</dbReference>
<dbReference type="GO" id="GO:0012505">
    <property type="term" value="C:endomembrane system"/>
    <property type="evidence" value="ECO:0007669"/>
    <property type="project" value="UniProtKB-SubCell"/>
</dbReference>
<feature type="transmembrane region" description="Helical" evidence="5">
    <location>
        <begin position="142"/>
        <end position="161"/>
    </location>
</feature>
<dbReference type="InterPro" id="IPR011020">
    <property type="entry name" value="HTTM-like"/>
</dbReference>
<dbReference type="Proteomes" id="UP000238325">
    <property type="component" value="Unassembled WGS sequence"/>
</dbReference>
<feature type="domain" description="HTTM-like" evidence="6">
    <location>
        <begin position="7"/>
        <end position="266"/>
    </location>
</feature>
<evidence type="ECO:0000256" key="4">
    <source>
        <dbReference type="ARBA" id="ARBA00023136"/>
    </source>
</evidence>
<dbReference type="RefSeq" id="WP_105683256.1">
    <property type="nucleotide sequence ID" value="NZ_JBBGZD010000002.1"/>
</dbReference>
<feature type="transmembrane region" description="Helical" evidence="5">
    <location>
        <begin position="229"/>
        <end position="250"/>
    </location>
</feature>
<dbReference type="AlphaFoldDB" id="A0A2S9CSQ2"/>
<dbReference type="Proteomes" id="UP000238534">
    <property type="component" value="Unassembled WGS sequence"/>
</dbReference>
<dbReference type="InterPro" id="IPR052964">
    <property type="entry name" value="Sporulation_signal_mat"/>
</dbReference>
<keyword evidence="4 5" id="KW-0472">Membrane</keyword>
<feature type="transmembrane region" description="Helical" evidence="5">
    <location>
        <begin position="54"/>
        <end position="72"/>
    </location>
</feature>
<organism evidence="7 10">
    <name type="scientific">Chryseobacterium culicis</name>
    <dbReference type="NCBI Taxonomy" id="680127"/>
    <lineage>
        <taxon>Bacteria</taxon>
        <taxon>Pseudomonadati</taxon>
        <taxon>Bacteroidota</taxon>
        <taxon>Flavobacteriia</taxon>
        <taxon>Flavobacteriales</taxon>
        <taxon>Weeksellaceae</taxon>
        <taxon>Chryseobacterium group</taxon>
        <taxon>Chryseobacterium</taxon>
    </lineage>
</organism>
<evidence type="ECO:0000256" key="2">
    <source>
        <dbReference type="ARBA" id="ARBA00022692"/>
    </source>
</evidence>
<gene>
    <name evidence="7" type="ORF">CQ022_15590</name>
    <name evidence="8" type="ORF">CQ033_14485</name>
</gene>
<feature type="transmembrane region" description="Helical" evidence="5">
    <location>
        <begin position="201"/>
        <end position="222"/>
    </location>
</feature>
<dbReference type="SMART" id="SM00752">
    <property type="entry name" value="HTTM"/>
    <property type="match status" value="1"/>
</dbReference>
<dbReference type="InterPro" id="IPR007263">
    <property type="entry name" value="DCC1-like"/>
</dbReference>
<evidence type="ECO:0000256" key="3">
    <source>
        <dbReference type="ARBA" id="ARBA00022989"/>
    </source>
</evidence>
<keyword evidence="3 5" id="KW-1133">Transmembrane helix</keyword>
<dbReference type="PANTHER" id="PTHR39535">
    <property type="entry name" value="SPORULATION-DELAYING PROTEIN SDPB"/>
    <property type="match status" value="1"/>
</dbReference>
<evidence type="ECO:0000313" key="10">
    <source>
        <dbReference type="Proteomes" id="UP000238534"/>
    </source>
</evidence>
<evidence type="ECO:0000256" key="1">
    <source>
        <dbReference type="ARBA" id="ARBA00004127"/>
    </source>
</evidence>
<keyword evidence="9" id="KW-1185">Reference proteome</keyword>
<dbReference type="GO" id="GO:0015035">
    <property type="term" value="F:protein-disulfide reductase activity"/>
    <property type="evidence" value="ECO:0007669"/>
    <property type="project" value="InterPro"/>
</dbReference>
<name>A0A2S9CSQ2_CHRCI</name>
<proteinExistence type="predicted"/>
<dbReference type="OrthoDB" id="341137at2"/>
<comment type="subcellular location">
    <subcellularLocation>
        <location evidence="1">Endomembrane system</location>
        <topology evidence="1">Multi-pass membrane protein</topology>
    </subcellularLocation>
</comment>
<evidence type="ECO:0000256" key="5">
    <source>
        <dbReference type="SAM" id="Phobius"/>
    </source>
</evidence>
<dbReference type="Pfam" id="PF04134">
    <property type="entry name" value="DCC1-like"/>
    <property type="match status" value="1"/>
</dbReference>
<evidence type="ECO:0000259" key="6">
    <source>
        <dbReference type="SMART" id="SM00752"/>
    </source>
</evidence>
<dbReference type="EMBL" id="PCPP01000002">
    <property type="protein sequence ID" value="PRB83528.1"/>
    <property type="molecule type" value="Genomic_DNA"/>
</dbReference>
<keyword evidence="2 5" id="KW-0812">Transmembrane</keyword>
<accession>A0A2S9CSQ2</accession>
<dbReference type="EMBL" id="PCPH01000003">
    <property type="protein sequence ID" value="PRB89770.1"/>
    <property type="molecule type" value="Genomic_DNA"/>
</dbReference>
<feature type="transmembrane region" description="Helical" evidence="5">
    <location>
        <begin position="12"/>
        <end position="34"/>
    </location>
</feature>
<comment type="caution">
    <text evidence="7">The sequence shown here is derived from an EMBL/GenBank/DDBJ whole genome shotgun (WGS) entry which is preliminary data.</text>
</comment>
<feature type="transmembrane region" description="Helical" evidence="5">
    <location>
        <begin position="79"/>
        <end position="95"/>
    </location>
</feature>
<evidence type="ECO:0000313" key="7">
    <source>
        <dbReference type="EMBL" id="PRB83528.1"/>
    </source>
</evidence>
<feature type="transmembrane region" description="Helical" evidence="5">
    <location>
        <begin position="101"/>
        <end position="121"/>
    </location>
</feature>
<reference evidence="9 10" key="1">
    <citation type="submission" date="2017-09" db="EMBL/GenBank/DDBJ databases">
        <title>Genomic, metabolic, and phenotypic characteristics of bacterial isolates from the natural microbiome of the model nematode Caenorhabditis elegans.</title>
        <authorList>
            <person name="Zimmermann J."/>
            <person name="Obeng N."/>
            <person name="Yang W."/>
            <person name="Obeng O."/>
            <person name="Kissoyan K."/>
            <person name="Pees B."/>
            <person name="Dirksen P."/>
            <person name="Hoppner M."/>
            <person name="Franke A."/>
            <person name="Rosenstiel P."/>
            <person name="Leippe M."/>
            <person name="Dierking K."/>
            <person name="Kaleta C."/>
            <person name="Schulenburg H."/>
        </authorList>
    </citation>
    <scope>NUCLEOTIDE SEQUENCE [LARGE SCALE GENOMIC DNA]</scope>
    <source>
        <strain evidence="7 10">MYb25</strain>
        <strain evidence="8 9">MYb44</strain>
    </source>
</reference>
<protein>
    <recommendedName>
        <fullName evidence="6">HTTM-like domain-containing protein</fullName>
    </recommendedName>
</protein>
<sequence length="619" mass="72268">MIKRLYNKKISGLGLAIFRIVYSLVLLCSVTQFNYFRHLIFDKVPFINPAEIDFGIPIKIWMIAIIFIIFGLFTRLATIINYLMTIILIGSINTYEYHMFYAYLGINFLILFLPISRNLSLDRLILKLKYSNTRFTYEPPKKVSVLSYLIPIFIGIAFVYFDSIFYKSSSSYWTRGLGVWYPTSFPFTNFFSIPDILDQEYLMLFLGYLTLLFELIFIFTFFRKKWRVPLLIIGLGLHLGISVCYPIPWFGLGMCSIYLLMVPVACWEKLFATSRTPKKMVFYYDGECPLCNRTKIIIQHFDIAGRIDFKTVQYYAEQEELLKNIPVDDLLNDIHSIRNGKIYKGLDTYIQVFDSIIYLKPISWFLRVPGIYHLGKSVYQFVAKNRNTERCTEENCGYTPPTLPQDEDSFKILQNYTLKDLKISGIKSGLYFIILIQVIISYNSIGNKGGFEKTSISRVINIFSDAVERSSKTFLGITHHAVFMDYHFKNYNHIVAISYMDKKGNETWLPIIKKDGTPGTALYYGPVWVKWSFRVNNNEINQSNLKKGIRDFTAFWAYQNNINLDDAKFIIKLKKIDTTPYHWEKGFLKKQMGKPWTDVGVATWNNKKYSIQIPEIETL</sequence>